<dbReference type="RefSeq" id="WP_158924726.1">
    <property type="nucleotide sequence ID" value="NZ_CP047020.1"/>
</dbReference>
<evidence type="ECO:0000313" key="1">
    <source>
        <dbReference type="EMBL" id="QHA06819.1"/>
    </source>
</evidence>
<evidence type="ECO:0000313" key="2">
    <source>
        <dbReference type="Proteomes" id="UP000436138"/>
    </source>
</evidence>
<dbReference type="AlphaFoldDB" id="A0A6I6N848"/>
<name>A0A6I6N848_9ACTN</name>
<protein>
    <submittedName>
        <fullName evidence="1">Uncharacterized protein</fullName>
    </submittedName>
</protein>
<reference evidence="1 2" key="1">
    <citation type="submission" date="2019-12" db="EMBL/GenBank/DDBJ databases">
        <title>Streptomyces sp. strain T44 isolated from rhizosphere soil of Broussonetia papyrifera.</title>
        <authorList>
            <person name="Mo P."/>
        </authorList>
    </citation>
    <scope>NUCLEOTIDE SEQUENCE [LARGE SCALE GENOMIC DNA]</scope>
    <source>
        <strain evidence="1 2">T44</strain>
    </source>
</reference>
<dbReference type="KEGG" id="sbro:GQF42_29155"/>
<dbReference type="REBASE" id="373597">
    <property type="entry name" value="SspT44ORF29150P"/>
</dbReference>
<organism evidence="1 2">
    <name type="scientific">Streptomyces broussonetiae</name>
    <dbReference type="NCBI Taxonomy" id="2686304"/>
    <lineage>
        <taxon>Bacteria</taxon>
        <taxon>Bacillati</taxon>
        <taxon>Actinomycetota</taxon>
        <taxon>Actinomycetes</taxon>
        <taxon>Kitasatosporales</taxon>
        <taxon>Streptomycetaceae</taxon>
        <taxon>Streptomyces</taxon>
    </lineage>
</organism>
<dbReference type="Proteomes" id="UP000436138">
    <property type="component" value="Chromosome"/>
</dbReference>
<proteinExistence type="predicted"/>
<gene>
    <name evidence="1" type="ORF">GQF42_29155</name>
</gene>
<sequence length="307" mass="35079">MLSIDPSLGKDPQILLAYFRDEFSRSTARLDSEYKNSQYKQHAAAFNQSAAKIISSVKQTIDGAARSQNWTGAERLSALLMAHYTGCVSMIEGRNAIWPYEYMAFSRRMGELWQAFCQLAFEHPLGKLELIDPPAFQDIRSGLQRELAEYVASLDLDTPAKNELHGYYDKIWLLVDSGQIKMDLDLHFEQQGQKVVVDFKSGFGSNEKGNTNRLLLVATIYKTLVEDYRCLLLVRSPEDRNNHYFRTLRDSKVWEAYSGAEAYEKIGEFTGFGLRSWIDSHVDWLGHLNDETARLIQGSGMNGYTEW</sequence>
<accession>A0A6I6N848</accession>
<dbReference type="EMBL" id="CP047020">
    <property type="protein sequence ID" value="QHA06819.1"/>
    <property type="molecule type" value="Genomic_DNA"/>
</dbReference>
<keyword evidence="2" id="KW-1185">Reference proteome</keyword>